<keyword evidence="3" id="KW-1185">Reference proteome</keyword>
<dbReference type="Gene3D" id="2.60.40.10">
    <property type="entry name" value="Immunoglobulins"/>
    <property type="match status" value="1"/>
</dbReference>
<proteinExistence type="predicted"/>
<reference evidence="3" key="1">
    <citation type="journal article" date="2019" name="Int. J. Syst. Evol. Microbiol.">
        <title>The Global Catalogue of Microorganisms (GCM) 10K type strain sequencing project: providing services to taxonomists for standard genome sequencing and annotation.</title>
        <authorList>
            <consortium name="The Broad Institute Genomics Platform"/>
            <consortium name="The Broad Institute Genome Sequencing Center for Infectious Disease"/>
            <person name="Wu L."/>
            <person name="Ma J."/>
        </authorList>
    </citation>
    <scope>NUCLEOTIDE SEQUENCE [LARGE SCALE GENOMIC DNA]</scope>
    <source>
        <strain evidence="3">JCM 18531</strain>
    </source>
</reference>
<accession>A0ABP8X1V2</accession>
<evidence type="ECO:0000313" key="3">
    <source>
        <dbReference type="Proteomes" id="UP001499974"/>
    </source>
</evidence>
<feature type="compositionally biased region" description="Low complexity" evidence="1">
    <location>
        <begin position="378"/>
        <end position="402"/>
    </location>
</feature>
<name>A0ABP8X1V2_9ACTN</name>
<gene>
    <name evidence="2" type="ORF">GCM10023349_13110</name>
</gene>
<feature type="compositionally biased region" description="Polar residues" evidence="1">
    <location>
        <begin position="300"/>
        <end position="310"/>
    </location>
</feature>
<protein>
    <submittedName>
        <fullName evidence="2">Uncharacterized protein</fullName>
    </submittedName>
</protein>
<feature type="compositionally biased region" description="Low complexity" evidence="1">
    <location>
        <begin position="315"/>
        <end position="332"/>
    </location>
</feature>
<evidence type="ECO:0000256" key="1">
    <source>
        <dbReference type="SAM" id="MobiDB-lite"/>
    </source>
</evidence>
<feature type="region of interest" description="Disordered" evidence="1">
    <location>
        <begin position="300"/>
        <end position="402"/>
    </location>
</feature>
<dbReference type="InterPro" id="IPR013783">
    <property type="entry name" value="Ig-like_fold"/>
</dbReference>
<evidence type="ECO:0000313" key="2">
    <source>
        <dbReference type="EMBL" id="GAA4698366.1"/>
    </source>
</evidence>
<organism evidence="2 3">
    <name type="scientific">Nocardioides conyzicola</name>
    <dbReference type="NCBI Taxonomy" id="1651781"/>
    <lineage>
        <taxon>Bacteria</taxon>
        <taxon>Bacillati</taxon>
        <taxon>Actinomycetota</taxon>
        <taxon>Actinomycetes</taxon>
        <taxon>Propionibacteriales</taxon>
        <taxon>Nocardioidaceae</taxon>
        <taxon>Nocardioides</taxon>
    </lineage>
</organism>
<dbReference type="RefSeq" id="WP_345520438.1">
    <property type="nucleotide sequence ID" value="NZ_BAABKM010000002.1"/>
</dbReference>
<sequence length="402" mass="40482">MATALAAVASGALVGASASGDAVVVVRGTDLPAGNRAQLTMVGCDAVFDRAAESLQPMIGVNQGTGGLGKRSLAFDPAGGNAVGVVGYVESMATTSVASMAVRAESGTTGVAYAGFQAPADTGTDLMWIGRAEVSAPASTGWTTVPVTGLGYVWTKYDMSTREQVATVGSSGVPAFVRAMGGDGYGFYSVAFGCDGNPVSLDGWQIGRPGASTTYDFEGYRSTTTIDGPSAPVTAGDRVTLTGTVADDRGTPIAGARAVLQAKQPDGTWDTVQVDQGAHVRATVRVRQTTTYRWKVFSTPMTEGSTSDPFTVTVADPAEPTDPATPTDGPTDPGDEPSPPTGEPTEQPSAPASSDAPVEPAETPSVEPTPPADPPESEPASEQPAATTSEPAAAGASEDAAG</sequence>
<dbReference type="EMBL" id="BAABKM010000002">
    <property type="protein sequence ID" value="GAA4698366.1"/>
    <property type="molecule type" value="Genomic_DNA"/>
</dbReference>
<dbReference type="Proteomes" id="UP001499974">
    <property type="component" value="Unassembled WGS sequence"/>
</dbReference>
<comment type="caution">
    <text evidence="2">The sequence shown here is derived from an EMBL/GenBank/DDBJ whole genome shotgun (WGS) entry which is preliminary data.</text>
</comment>